<evidence type="ECO:0000256" key="1">
    <source>
        <dbReference type="SAM" id="MobiDB-lite"/>
    </source>
</evidence>
<dbReference type="EMBL" id="KZ826335">
    <property type="protein sequence ID" value="PYI08324.1"/>
    <property type="molecule type" value="Genomic_DNA"/>
</dbReference>
<evidence type="ECO:0000256" key="2">
    <source>
        <dbReference type="SAM" id="Phobius"/>
    </source>
</evidence>
<keyword evidence="2" id="KW-0812">Transmembrane</keyword>
<organism evidence="3 4">
    <name type="scientific">Aspergillus sclerotiicarbonarius (strain CBS 121057 / IBT 28362)</name>
    <dbReference type="NCBI Taxonomy" id="1448318"/>
    <lineage>
        <taxon>Eukaryota</taxon>
        <taxon>Fungi</taxon>
        <taxon>Dikarya</taxon>
        <taxon>Ascomycota</taxon>
        <taxon>Pezizomycotina</taxon>
        <taxon>Eurotiomycetes</taxon>
        <taxon>Eurotiomycetidae</taxon>
        <taxon>Eurotiales</taxon>
        <taxon>Aspergillaceae</taxon>
        <taxon>Aspergillus</taxon>
        <taxon>Aspergillus subgen. Circumdati</taxon>
    </lineage>
</organism>
<dbReference type="OrthoDB" id="5381672at2759"/>
<feature type="transmembrane region" description="Helical" evidence="2">
    <location>
        <begin position="109"/>
        <end position="130"/>
    </location>
</feature>
<feature type="transmembrane region" description="Helical" evidence="2">
    <location>
        <begin position="35"/>
        <end position="55"/>
    </location>
</feature>
<reference evidence="3 4" key="1">
    <citation type="submission" date="2018-02" db="EMBL/GenBank/DDBJ databases">
        <title>The genomes of Aspergillus section Nigri reveals drivers in fungal speciation.</title>
        <authorList>
            <consortium name="DOE Joint Genome Institute"/>
            <person name="Vesth T.C."/>
            <person name="Nybo J."/>
            <person name="Theobald S."/>
            <person name="Brandl J."/>
            <person name="Frisvad J.C."/>
            <person name="Nielsen K.F."/>
            <person name="Lyhne E.K."/>
            <person name="Kogle M.E."/>
            <person name="Kuo A."/>
            <person name="Riley R."/>
            <person name="Clum A."/>
            <person name="Nolan M."/>
            <person name="Lipzen A."/>
            <person name="Salamov A."/>
            <person name="Henrissat B."/>
            <person name="Wiebenga A."/>
            <person name="De vries R.P."/>
            <person name="Grigoriev I.V."/>
            <person name="Mortensen U.H."/>
            <person name="Andersen M.R."/>
            <person name="Baker S.E."/>
        </authorList>
    </citation>
    <scope>NUCLEOTIDE SEQUENCE [LARGE SCALE GENOMIC DNA]</scope>
    <source>
        <strain evidence="3 4">CBS 121057</strain>
    </source>
</reference>
<name>A0A319EVD7_ASPSB</name>
<dbReference type="AlphaFoldDB" id="A0A319EVD7"/>
<feature type="compositionally biased region" description="Polar residues" evidence="1">
    <location>
        <begin position="1"/>
        <end position="18"/>
    </location>
</feature>
<feature type="region of interest" description="Disordered" evidence="1">
    <location>
        <begin position="1"/>
        <end position="28"/>
    </location>
</feature>
<feature type="transmembrane region" description="Helical" evidence="2">
    <location>
        <begin position="171"/>
        <end position="192"/>
    </location>
</feature>
<gene>
    <name evidence="3" type="ORF">BO78DRAFT_310947</name>
</gene>
<keyword evidence="2" id="KW-1133">Transmembrane helix</keyword>
<protein>
    <submittedName>
        <fullName evidence="3">Uncharacterized protein</fullName>
    </submittedName>
</protein>
<feature type="compositionally biased region" description="Polar residues" evidence="1">
    <location>
        <begin position="525"/>
        <end position="537"/>
    </location>
</feature>
<keyword evidence="4" id="KW-1185">Reference proteome</keyword>
<evidence type="ECO:0000313" key="4">
    <source>
        <dbReference type="Proteomes" id="UP000248423"/>
    </source>
</evidence>
<accession>A0A319EVD7</accession>
<evidence type="ECO:0000313" key="3">
    <source>
        <dbReference type="EMBL" id="PYI08324.1"/>
    </source>
</evidence>
<sequence>MGSQKIETGCTPTTSNDSPIDEKPRPGPATQIRRCSYVVLLVLFYAALVLFAWIATCRLSHRPITANHYGVWIWEDSNNGWGWTNTDHVLEAYRRNERWYRAARVVQSIAGVLTIPLTSAVCSSAVVIYLQHRANTRTPNLTLRQMMVLADKGWTDVGTYFRLLSRHCPRYISSFLVWAVLLHIIGGIISPLQQIFLSTVTIKTPTYPMEVSYLLDIPDNKLAIESSGEDATVAMARGSLASTSGNDFPSQLWAKSANCTTTTDVTYEKAELCSMGGTSWGNMSLLTDPFLAQLPKDYSTGLVQQFLPRFNSTAYYTNISAADFPTDCDTTAGALSIRQSNTPVNMTDGTLSWAVHACMPTDLRVSPWKSMRARQDFSEELYLNVSLSEALRAEIDDGDTTMPASQYFRVTVATTAGYFELPNYMNGETAGSLLEDDPSSDCGNSCQAQGSGLTSYDIAYGPFSFFFFSISPFSHAVIPRENANMTRMLATPTTHSAKSAAPKTRCRQSRPSNSCATKAPFSPQRWPSSAPTPGWTS</sequence>
<proteinExistence type="predicted"/>
<dbReference type="VEuPathDB" id="FungiDB:BO78DRAFT_310947"/>
<keyword evidence="2" id="KW-0472">Membrane</keyword>
<feature type="region of interest" description="Disordered" evidence="1">
    <location>
        <begin position="492"/>
        <end position="537"/>
    </location>
</feature>
<dbReference type="Proteomes" id="UP000248423">
    <property type="component" value="Unassembled WGS sequence"/>
</dbReference>